<dbReference type="OrthoDB" id="6401593at2"/>
<reference evidence="1 2" key="1">
    <citation type="submission" date="2019-05" db="EMBL/GenBank/DDBJ databases">
        <title>Colwellia ponticola sp. nov., isolated from seawater.</title>
        <authorList>
            <person name="Yoon J.-H."/>
        </authorList>
    </citation>
    <scope>NUCLEOTIDE SEQUENCE [LARGE SCALE GENOMIC DNA]</scope>
    <source>
        <strain evidence="1 2">OISW-25</strain>
    </source>
</reference>
<evidence type="ECO:0000313" key="1">
    <source>
        <dbReference type="EMBL" id="TMM43113.1"/>
    </source>
</evidence>
<dbReference type="EMBL" id="SZVP01000015">
    <property type="protein sequence ID" value="TMM43113.1"/>
    <property type="molecule type" value="Genomic_DNA"/>
</dbReference>
<keyword evidence="2" id="KW-1185">Reference proteome</keyword>
<dbReference type="InterPro" id="IPR025514">
    <property type="entry name" value="DUF4402"/>
</dbReference>
<dbReference type="AlphaFoldDB" id="A0A8H2JJV0"/>
<dbReference type="RefSeq" id="WP_118056235.1">
    <property type="nucleotide sequence ID" value="NZ_SZVP01000015.1"/>
</dbReference>
<sequence>MKRKLVILLYFFACFLTFSLHAEKVTLIKPLSFGTIVLKDNSASHQYTITFAGNVHVDPAFILITPGHPAEFLISEFTPHTLLNLNVFTVDNNTQIAGESHPTSSQFTINNHHTAASTVTTNALGEASVFVGATLTSSGTGFYVDTTYYNQLILMVDY</sequence>
<accession>A0A8H2JJV0</accession>
<gene>
    <name evidence="1" type="ORF">FCS21_13360</name>
</gene>
<dbReference type="Proteomes" id="UP000307702">
    <property type="component" value="Unassembled WGS sequence"/>
</dbReference>
<proteinExistence type="predicted"/>
<name>A0A8H2JJV0_9GAMM</name>
<protein>
    <submittedName>
        <fullName evidence="1">DUF4402 domain-containing protein</fullName>
    </submittedName>
</protein>
<evidence type="ECO:0000313" key="2">
    <source>
        <dbReference type="Proteomes" id="UP000307702"/>
    </source>
</evidence>
<dbReference type="Pfam" id="PF14352">
    <property type="entry name" value="DUF4402"/>
    <property type="match status" value="1"/>
</dbReference>
<comment type="caution">
    <text evidence="1">The sequence shown here is derived from an EMBL/GenBank/DDBJ whole genome shotgun (WGS) entry which is preliminary data.</text>
</comment>
<organism evidence="1 2">
    <name type="scientific">Colwellia ponticola</name>
    <dbReference type="NCBI Taxonomy" id="2304625"/>
    <lineage>
        <taxon>Bacteria</taxon>
        <taxon>Pseudomonadati</taxon>
        <taxon>Pseudomonadota</taxon>
        <taxon>Gammaproteobacteria</taxon>
        <taxon>Alteromonadales</taxon>
        <taxon>Colwelliaceae</taxon>
        <taxon>Colwellia</taxon>
    </lineage>
</organism>